<dbReference type="RefSeq" id="WP_420855240.1">
    <property type="nucleotide sequence ID" value="NZ_CAWNQJ010000001.1"/>
</dbReference>
<dbReference type="InterPro" id="IPR025668">
    <property type="entry name" value="Tnp_DDE_dom"/>
</dbReference>
<evidence type="ECO:0000256" key="1">
    <source>
        <dbReference type="SAM" id="Phobius"/>
    </source>
</evidence>
<keyword evidence="1" id="KW-1133">Transmembrane helix</keyword>
<dbReference type="AlphaFoldDB" id="A0A2G0QDQ1"/>
<dbReference type="Proteomes" id="UP000225433">
    <property type="component" value="Unassembled WGS sequence"/>
</dbReference>
<dbReference type="EMBL" id="NJAI01000001">
    <property type="protein sequence ID" value="PHM57352.1"/>
    <property type="molecule type" value="Genomic_DNA"/>
</dbReference>
<comment type="caution">
    <text evidence="3">The sequence shown here is derived from an EMBL/GenBank/DDBJ whole genome shotgun (WGS) entry which is preliminary data.</text>
</comment>
<keyword evidence="1" id="KW-0472">Membrane</keyword>
<proteinExistence type="predicted"/>
<keyword evidence="1" id="KW-0812">Transmembrane</keyword>
<evidence type="ECO:0000259" key="2">
    <source>
        <dbReference type="Pfam" id="PF13612"/>
    </source>
</evidence>
<feature type="domain" description="Transposase DDE" evidence="2">
    <location>
        <begin position="104"/>
        <end position="143"/>
    </location>
</feature>
<reference evidence="3 4" key="1">
    <citation type="journal article" date="2017" name="Nat. Microbiol.">
        <title>Natural product diversity associated with the nematode symbionts Photorhabdus and Xenorhabdus.</title>
        <authorList>
            <person name="Tobias N.J."/>
            <person name="Wolff H."/>
            <person name="Djahanschiri B."/>
            <person name="Grundmann F."/>
            <person name="Kronenwerth M."/>
            <person name="Shi Y.M."/>
            <person name="Simonyi S."/>
            <person name="Grun P."/>
            <person name="Shapiro-Ilan D."/>
            <person name="Pidot S.J."/>
            <person name="Stinear T.P."/>
            <person name="Ebersberger I."/>
            <person name="Bode H.B."/>
        </authorList>
    </citation>
    <scope>NUCLEOTIDE SEQUENCE [LARGE SCALE GENOMIC DNA]</scope>
    <source>
        <strain evidence="3 4">DSM 17903</strain>
    </source>
</reference>
<sequence>MDKLVELFCDVDDFCRAFIPQWTQFCLENRYRQRHRQDRMSLSEIMVILVLFHMSAHRNFKTFYLGFIWQYHHKDFPTLLSYTRFISVAPSVLVPLCCYFTRLKGKHIGITFIDSTCLRVCRNIRIPHHQVFKGISDGGKRQWDSFMNLSCI</sequence>
<gene>
    <name evidence="3" type="ORF">Xhom_00318</name>
</gene>
<evidence type="ECO:0000313" key="4">
    <source>
        <dbReference type="Proteomes" id="UP000225433"/>
    </source>
</evidence>
<feature type="transmembrane region" description="Helical" evidence="1">
    <location>
        <begin position="80"/>
        <end position="100"/>
    </location>
</feature>
<protein>
    <submittedName>
        <fullName evidence="3">Transposase</fullName>
    </submittedName>
</protein>
<name>A0A2G0QDQ1_XENHO</name>
<dbReference type="Pfam" id="PF13612">
    <property type="entry name" value="DDE_Tnp_1_3"/>
    <property type="match status" value="1"/>
</dbReference>
<organism evidence="3 4">
    <name type="scientific">Xenorhabdus hominickii</name>
    <dbReference type="NCBI Taxonomy" id="351679"/>
    <lineage>
        <taxon>Bacteria</taxon>
        <taxon>Pseudomonadati</taxon>
        <taxon>Pseudomonadota</taxon>
        <taxon>Gammaproteobacteria</taxon>
        <taxon>Enterobacterales</taxon>
        <taxon>Morganellaceae</taxon>
        <taxon>Xenorhabdus</taxon>
    </lineage>
</organism>
<accession>A0A2G0QDQ1</accession>
<evidence type="ECO:0000313" key="3">
    <source>
        <dbReference type="EMBL" id="PHM57352.1"/>
    </source>
</evidence>
<feature type="transmembrane region" description="Helical" evidence="1">
    <location>
        <begin position="40"/>
        <end position="60"/>
    </location>
</feature>